<reference evidence="6" key="1">
    <citation type="journal article" date="2019" name="Int. J. Syst. Evol. Microbiol.">
        <title>The Global Catalogue of Microorganisms (GCM) 10K type strain sequencing project: providing services to taxonomists for standard genome sequencing and annotation.</title>
        <authorList>
            <consortium name="The Broad Institute Genomics Platform"/>
            <consortium name="The Broad Institute Genome Sequencing Center for Infectious Disease"/>
            <person name="Wu L."/>
            <person name="Ma J."/>
        </authorList>
    </citation>
    <scope>NUCLEOTIDE SEQUENCE [LARGE SCALE GENOMIC DNA]</scope>
    <source>
        <strain evidence="6">CGMCC 1.10131</strain>
    </source>
</reference>
<dbReference type="Gene3D" id="1.25.20.10">
    <property type="entry name" value="Bacterial muramidases"/>
    <property type="match status" value="1"/>
</dbReference>
<comment type="caution">
    <text evidence="5">The sequence shown here is derived from an EMBL/GenBank/DDBJ whole genome shotgun (WGS) entry which is preliminary data.</text>
</comment>
<organism evidence="5 6">
    <name type="scientific">Agarivorans gilvus</name>
    <dbReference type="NCBI Taxonomy" id="680279"/>
    <lineage>
        <taxon>Bacteria</taxon>
        <taxon>Pseudomonadati</taxon>
        <taxon>Pseudomonadota</taxon>
        <taxon>Gammaproteobacteria</taxon>
        <taxon>Alteromonadales</taxon>
        <taxon>Alteromonadaceae</taxon>
        <taxon>Agarivorans</taxon>
    </lineage>
</organism>
<dbReference type="Pfam" id="PF14718">
    <property type="entry name" value="SLT_L"/>
    <property type="match status" value="1"/>
</dbReference>
<dbReference type="PANTHER" id="PTHR37423:SF5">
    <property type="entry name" value="SOLUBLE LYTIC MUREIN TRANSGLYCOSYLASE"/>
    <property type="match status" value="1"/>
</dbReference>
<dbReference type="SUPFAM" id="SSF53955">
    <property type="entry name" value="Lysozyme-like"/>
    <property type="match status" value="1"/>
</dbReference>
<dbReference type="InterPro" id="IPR008939">
    <property type="entry name" value="Lytic_TGlycosylase_superhlx_U"/>
</dbReference>
<dbReference type="PROSITE" id="PS00922">
    <property type="entry name" value="TRANSGLYCOSYLASE"/>
    <property type="match status" value="1"/>
</dbReference>
<dbReference type="Gene3D" id="1.10.530.10">
    <property type="match status" value="1"/>
</dbReference>
<dbReference type="RefSeq" id="WP_055732323.1">
    <property type="nucleotide sequence ID" value="NZ_BMDY01000005.1"/>
</dbReference>
<dbReference type="InterPro" id="IPR000189">
    <property type="entry name" value="Transglyc_AS"/>
</dbReference>
<accession>A0ABQ1I180</accession>
<dbReference type="InterPro" id="IPR012289">
    <property type="entry name" value="Lytic_TGlycosylase_superhlx_L"/>
</dbReference>
<protein>
    <submittedName>
        <fullName evidence="5">Murein transglycosylase</fullName>
    </submittedName>
</protein>
<sequence>MVCLSVAQASQLSSQQQSYKDVRELQRKQQWQNAERLMAQLVDYPLLNYLQYYQLRGQLQQATQAQVEQFIRQNPQSYLSSALQRRFMLELARREQWQAYLNFYPQQPNSVDLQCHHFYAQLQVGNNKQAWQGAEQLWLYGRSRPKACDALFERWEQAGQISNDLRWQRILLSFQARQLGLLKYLAKPYSGSNKADAKLLLEAYAKPMSVISSGKLNLGNSARHRDISLMAIKRLSRQDLDAAVEHLQRWQKKLAKSTALYRNVEAYLIRRVIDEPSPSLLKWADRQLRLHPDSSIIERRIRLAIAELDWPQIGVWIARLPQAKQSSERWTYWQARSLVALGQQERAEPTLQILAKERSYYGFLAAQFLQQPYQLGEQRHQTSQDVLQQLNQHPTVLKVKELLALEEYYSARSEWSGLLRRSSLLRQLDLGVLALSNDWQDLAVQASIVAKQWDQLEMRFPLSFSKEFEYFANKRHLEASLLYALARQESAMYPLAQSPVGARGLMQLMPATAKETARKIGFSYRSRQQLFEPEDNIRLGSAYFDGLMNRYQGNRILAAAAYNAGPHRVNRWLDERGDVPADVWVESIPFRETRHYVQSVLAYQLVYQYRRKQQLSPFLTPNELAYPYGKSKG</sequence>
<proteinExistence type="inferred from homology"/>
<feature type="domain" description="Transglycosylase SLT" evidence="3">
    <location>
        <begin position="472"/>
        <end position="581"/>
    </location>
</feature>
<dbReference type="PANTHER" id="PTHR37423">
    <property type="entry name" value="SOLUBLE LYTIC MUREIN TRANSGLYCOSYLASE-RELATED"/>
    <property type="match status" value="1"/>
</dbReference>
<dbReference type="Proteomes" id="UP000651977">
    <property type="component" value="Unassembled WGS sequence"/>
</dbReference>
<name>A0ABQ1I180_9ALTE</name>
<dbReference type="Pfam" id="PF00760">
    <property type="entry name" value="Cucumo_coat"/>
    <property type="match status" value="1"/>
</dbReference>
<dbReference type="InterPro" id="IPR037061">
    <property type="entry name" value="Lytic_TGlycoase_superhlx_L_sf"/>
</dbReference>
<feature type="domain" description="Lytic transglycosylase superhelical linker" evidence="4">
    <location>
        <begin position="390"/>
        <end position="456"/>
    </location>
</feature>
<evidence type="ECO:0000259" key="3">
    <source>
        <dbReference type="Pfam" id="PF01464"/>
    </source>
</evidence>
<evidence type="ECO:0000313" key="5">
    <source>
        <dbReference type="EMBL" id="GGA99200.1"/>
    </source>
</evidence>
<dbReference type="EMBL" id="BMDY01000005">
    <property type="protein sequence ID" value="GGA99200.1"/>
    <property type="molecule type" value="Genomic_DNA"/>
</dbReference>
<dbReference type="InterPro" id="IPR023346">
    <property type="entry name" value="Lysozyme-like_dom_sf"/>
</dbReference>
<keyword evidence="2" id="KW-0732">Signal</keyword>
<dbReference type="Gene3D" id="1.10.1240.20">
    <property type="entry name" value="Lytic transglycosylase, superhelical linker domain"/>
    <property type="match status" value="1"/>
</dbReference>
<dbReference type="Pfam" id="PF01464">
    <property type="entry name" value="SLT"/>
    <property type="match status" value="1"/>
</dbReference>
<evidence type="ECO:0000256" key="2">
    <source>
        <dbReference type="ARBA" id="ARBA00022729"/>
    </source>
</evidence>
<dbReference type="CDD" id="cd13401">
    <property type="entry name" value="Slt70-like"/>
    <property type="match status" value="1"/>
</dbReference>
<evidence type="ECO:0000313" key="6">
    <source>
        <dbReference type="Proteomes" id="UP000651977"/>
    </source>
</evidence>
<evidence type="ECO:0000259" key="4">
    <source>
        <dbReference type="Pfam" id="PF14718"/>
    </source>
</evidence>
<dbReference type="InterPro" id="IPR008258">
    <property type="entry name" value="Transglycosylase_SLT_dom_1"/>
</dbReference>
<dbReference type="SUPFAM" id="SSF48435">
    <property type="entry name" value="Bacterial muramidases"/>
    <property type="match status" value="1"/>
</dbReference>
<evidence type="ECO:0000256" key="1">
    <source>
        <dbReference type="ARBA" id="ARBA00007734"/>
    </source>
</evidence>
<gene>
    <name evidence="5" type="primary">slt</name>
    <name evidence="5" type="ORF">GCM10007414_10290</name>
</gene>
<keyword evidence="6" id="KW-1185">Reference proteome</keyword>
<comment type="similarity">
    <text evidence="1">Belongs to the transglycosylase Slt family.</text>
</comment>